<gene>
    <name evidence="8" type="ORF">ACFFMS_11855</name>
</gene>
<evidence type="ECO:0000259" key="6">
    <source>
        <dbReference type="Pfam" id="PF02492"/>
    </source>
</evidence>
<protein>
    <submittedName>
        <fullName evidence="8">CobW family GTP-binding protein</fullName>
    </submittedName>
</protein>
<feature type="domain" description="CobW/HypB/UreG nucleotide-binding" evidence="6">
    <location>
        <begin position="6"/>
        <end position="188"/>
    </location>
</feature>
<dbReference type="RefSeq" id="WP_379949441.1">
    <property type="nucleotide sequence ID" value="NZ_JBHMAF010000061.1"/>
</dbReference>
<sequence>MKKIPSYVISGFLGSGKTTLLLHVLEYCKAQNMKPAVILNELGSVNVESHLFQEENVFELLDGCICCSIQDDLKVTLTTLLETHAQSPIDVLFIEGTGVANPLEIVEVISSPSLVHFFEIQSVISVIDASSYLEDQSIFTLKTVRDLLKNQIKGATSVVLNKVDLVNEKQLQKVEAKLAKVLDTETQVFNTSYGNIDIRELLQKQVKATVISHKHHACSHDHHACSHSHEHHEHEHSHVHHSGIKTITIQDVPSLSRRKLKKWLKSLPEGIIRGKGYVSLEDERGIYPFQYSSNQVYISEFSQEQAIDPCIVLIGKDIDITHIQNSYTAQISVQ</sequence>
<dbReference type="SUPFAM" id="SSF90002">
    <property type="entry name" value="Hypothetical protein YjiA, C-terminal domain"/>
    <property type="match status" value="1"/>
</dbReference>
<dbReference type="PANTHER" id="PTHR13748">
    <property type="entry name" value="COBW-RELATED"/>
    <property type="match status" value="1"/>
</dbReference>
<keyword evidence="2" id="KW-0378">Hydrolase</keyword>
<organism evidence="8 9">
    <name type="scientific">Ectobacillus funiculus</name>
    <dbReference type="NCBI Taxonomy" id="137993"/>
    <lineage>
        <taxon>Bacteria</taxon>
        <taxon>Bacillati</taxon>
        <taxon>Bacillota</taxon>
        <taxon>Bacilli</taxon>
        <taxon>Bacillales</taxon>
        <taxon>Bacillaceae</taxon>
        <taxon>Ectobacillus</taxon>
    </lineage>
</organism>
<evidence type="ECO:0000256" key="1">
    <source>
        <dbReference type="ARBA" id="ARBA00022741"/>
    </source>
</evidence>
<dbReference type="Gene3D" id="3.40.50.300">
    <property type="entry name" value="P-loop containing nucleotide triphosphate hydrolases"/>
    <property type="match status" value="1"/>
</dbReference>
<comment type="caution">
    <text evidence="8">The sequence shown here is derived from an EMBL/GenBank/DDBJ whole genome shotgun (WGS) entry which is preliminary data.</text>
</comment>
<dbReference type="InterPro" id="IPR051316">
    <property type="entry name" value="Zinc-reg_GTPase_activator"/>
</dbReference>
<dbReference type="InterPro" id="IPR027417">
    <property type="entry name" value="P-loop_NTPase"/>
</dbReference>
<dbReference type="SUPFAM" id="SSF52540">
    <property type="entry name" value="P-loop containing nucleoside triphosphate hydrolases"/>
    <property type="match status" value="1"/>
</dbReference>
<evidence type="ECO:0000256" key="4">
    <source>
        <dbReference type="ARBA" id="ARBA00034320"/>
    </source>
</evidence>
<dbReference type="EMBL" id="JBHMAF010000061">
    <property type="protein sequence ID" value="MFB9759142.1"/>
    <property type="molecule type" value="Genomic_DNA"/>
</dbReference>
<evidence type="ECO:0000313" key="8">
    <source>
        <dbReference type="EMBL" id="MFB9759142.1"/>
    </source>
</evidence>
<accession>A0ABV5WFJ6</accession>
<comment type="similarity">
    <text evidence="4">Belongs to the SIMIBI class G3E GTPase family. ZNG1 subfamily.</text>
</comment>
<evidence type="ECO:0000256" key="3">
    <source>
        <dbReference type="ARBA" id="ARBA00023186"/>
    </source>
</evidence>
<reference evidence="8 9" key="1">
    <citation type="submission" date="2024-09" db="EMBL/GenBank/DDBJ databases">
        <authorList>
            <person name="Sun Q."/>
            <person name="Mori K."/>
        </authorList>
    </citation>
    <scope>NUCLEOTIDE SEQUENCE [LARGE SCALE GENOMIC DNA]</scope>
    <source>
        <strain evidence="8 9">JCM 11201</strain>
    </source>
</reference>
<dbReference type="InterPro" id="IPR003495">
    <property type="entry name" value="CobW/HypB/UreG_nucleotide-bd"/>
</dbReference>
<keyword evidence="3" id="KW-0143">Chaperone</keyword>
<evidence type="ECO:0000259" key="7">
    <source>
        <dbReference type="Pfam" id="PF07683"/>
    </source>
</evidence>
<dbReference type="Pfam" id="PF02492">
    <property type="entry name" value="cobW"/>
    <property type="match status" value="1"/>
</dbReference>
<dbReference type="Pfam" id="PF07683">
    <property type="entry name" value="CobW_C"/>
    <property type="match status" value="1"/>
</dbReference>
<evidence type="ECO:0000313" key="9">
    <source>
        <dbReference type="Proteomes" id="UP001589609"/>
    </source>
</evidence>
<feature type="domain" description="CobW C-terminal" evidence="7">
    <location>
        <begin position="244"/>
        <end position="325"/>
    </location>
</feature>
<keyword evidence="1" id="KW-0547">Nucleotide-binding</keyword>
<dbReference type="InterPro" id="IPR036627">
    <property type="entry name" value="CobW-likC_sf"/>
</dbReference>
<keyword evidence="9" id="KW-1185">Reference proteome</keyword>
<proteinExistence type="inferred from homology"/>
<comment type="catalytic activity">
    <reaction evidence="5">
        <text>GTP + H2O = GDP + phosphate + H(+)</text>
        <dbReference type="Rhea" id="RHEA:19669"/>
        <dbReference type="ChEBI" id="CHEBI:15377"/>
        <dbReference type="ChEBI" id="CHEBI:15378"/>
        <dbReference type="ChEBI" id="CHEBI:37565"/>
        <dbReference type="ChEBI" id="CHEBI:43474"/>
        <dbReference type="ChEBI" id="CHEBI:58189"/>
    </reaction>
    <physiologicalReaction direction="left-to-right" evidence="5">
        <dbReference type="Rhea" id="RHEA:19670"/>
    </physiologicalReaction>
</comment>
<dbReference type="InterPro" id="IPR011629">
    <property type="entry name" value="CobW-like_C"/>
</dbReference>
<dbReference type="CDD" id="cd03112">
    <property type="entry name" value="CobW-like"/>
    <property type="match status" value="1"/>
</dbReference>
<evidence type="ECO:0000256" key="2">
    <source>
        <dbReference type="ARBA" id="ARBA00022801"/>
    </source>
</evidence>
<name>A0ABV5WFJ6_9BACI</name>
<dbReference type="Gene3D" id="3.30.1220.10">
    <property type="entry name" value="CobW-like, C-terminal domain"/>
    <property type="match status" value="1"/>
</dbReference>
<evidence type="ECO:0000256" key="5">
    <source>
        <dbReference type="ARBA" id="ARBA00049117"/>
    </source>
</evidence>
<dbReference type="Proteomes" id="UP001589609">
    <property type="component" value="Unassembled WGS sequence"/>
</dbReference>